<feature type="compositionally biased region" description="Basic and acidic residues" evidence="10">
    <location>
        <begin position="244"/>
        <end position="263"/>
    </location>
</feature>
<proteinExistence type="inferred from homology"/>
<dbReference type="AlphaFoldDB" id="T1G5G0"/>
<feature type="region of interest" description="Disordered" evidence="10">
    <location>
        <begin position="177"/>
        <end position="269"/>
    </location>
</feature>
<sequence length="269" mass="31348">MCAARVYIGRIPYRTHEKDIERFFKGFGRIRDIMLKTGYCFVEFDNYRDADDAVYERNGRVLCGEKVVVEHARGVPHGEDLRKDIERGIDYPQRSRREFDRPRRRGEYRLIVENLSTRISWQDLKDLMRGAGEVTFADAHRDRRNEGLVEFASRREMERAMSKFDNMDLNGRRIRLFEANKRGKKRSSHSDRSASMERKKKRGEPHDAAATPSLINVEGGLKNDKKTSRDRSVEQNVSNSLKNNDLHGNDNNEESPRNGEHEGNLIVHI</sequence>
<dbReference type="InterPro" id="IPR000504">
    <property type="entry name" value="RRM_dom"/>
</dbReference>
<dbReference type="GO" id="GO:0006397">
    <property type="term" value="P:mRNA processing"/>
    <property type="evidence" value="ECO:0007669"/>
    <property type="project" value="UniProtKB-KW"/>
</dbReference>
<evidence type="ECO:0000313" key="12">
    <source>
        <dbReference type="EMBL" id="ESN99509.1"/>
    </source>
</evidence>
<keyword evidence="5" id="KW-0677">Repeat</keyword>
<evidence type="ECO:0000256" key="1">
    <source>
        <dbReference type="ARBA" id="ARBA00004123"/>
    </source>
</evidence>
<evidence type="ECO:0000256" key="2">
    <source>
        <dbReference type="ARBA" id="ARBA00010269"/>
    </source>
</evidence>
<reference evidence="12 14" key="2">
    <citation type="journal article" date="2013" name="Nature">
        <title>Insights into bilaterian evolution from three spiralian genomes.</title>
        <authorList>
            <person name="Simakov O."/>
            <person name="Marletaz F."/>
            <person name="Cho S.J."/>
            <person name="Edsinger-Gonzales E."/>
            <person name="Havlak P."/>
            <person name="Hellsten U."/>
            <person name="Kuo D.H."/>
            <person name="Larsson T."/>
            <person name="Lv J."/>
            <person name="Arendt D."/>
            <person name="Savage R."/>
            <person name="Osoegawa K."/>
            <person name="de Jong P."/>
            <person name="Grimwood J."/>
            <person name="Chapman J.A."/>
            <person name="Shapiro H."/>
            <person name="Aerts A."/>
            <person name="Otillar R.P."/>
            <person name="Terry A.Y."/>
            <person name="Boore J.L."/>
            <person name="Grigoriev I.V."/>
            <person name="Lindberg D.R."/>
            <person name="Seaver E.C."/>
            <person name="Weisblat D.A."/>
            <person name="Putnam N.H."/>
            <person name="Rokhsar D.S."/>
        </authorList>
    </citation>
    <scope>NUCLEOTIDE SEQUENCE</scope>
</reference>
<comment type="subcellular location">
    <subcellularLocation>
        <location evidence="1">Nucleus</location>
    </subcellularLocation>
</comment>
<organism evidence="13 14">
    <name type="scientific">Helobdella robusta</name>
    <name type="common">Californian leech</name>
    <dbReference type="NCBI Taxonomy" id="6412"/>
    <lineage>
        <taxon>Eukaryota</taxon>
        <taxon>Metazoa</taxon>
        <taxon>Spiralia</taxon>
        <taxon>Lophotrochozoa</taxon>
        <taxon>Annelida</taxon>
        <taxon>Clitellata</taxon>
        <taxon>Hirudinea</taxon>
        <taxon>Rhynchobdellida</taxon>
        <taxon>Glossiphoniidae</taxon>
        <taxon>Helobdella</taxon>
    </lineage>
</organism>
<protein>
    <recommendedName>
        <fullName evidence="11">RRM domain-containing protein</fullName>
    </recommendedName>
</protein>
<keyword evidence="14" id="KW-1185">Reference proteome</keyword>
<dbReference type="FunFam" id="3.30.70.330:FF:000028">
    <property type="entry name" value="Putative serine/arginine-rich splicing factor 4"/>
    <property type="match status" value="1"/>
</dbReference>
<evidence type="ECO:0000256" key="8">
    <source>
        <dbReference type="ARBA" id="ARBA00023242"/>
    </source>
</evidence>
<dbReference type="GeneID" id="20216307"/>
<keyword evidence="3" id="KW-0597">Phosphoprotein</keyword>
<gene>
    <name evidence="13" type="primary">20216307</name>
    <name evidence="12" type="ORF">HELRODRAFT_84222</name>
</gene>
<dbReference type="CTD" id="20216307"/>
<dbReference type="EMBL" id="KB097106">
    <property type="protein sequence ID" value="ESN99509.1"/>
    <property type="molecule type" value="Genomic_DNA"/>
</dbReference>
<dbReference type="PANTHER" id="PTHR23003:SF51">
    <property type="entry name" value="SERINE-ARGININE PROTEIN 55"/>
    <property type="match status" value="1"/>
</dbReference>
<dbReference type="GO" id="GO:0016607">
    <property type="term" value="C:nuclear speck"/>
    <property type="evidence" value="ECO:0000318"/>
    <property type="project" value="GO_Central"/>
</dbReference>
<evidence type="ECO:0000256" key="9">
    <source>
        <dbReference type="PROSITE-ProRule" id="PRU00176"/>
    </source>
</evidence>
<feature type="domain" description="RRM" evidence="11">
    <location>
        <begin position="4"/>
        <end position="74"/>
    </location>
</feature>
<dbReference type="Pfam" id="PF00076">
    <property type="entry name" value="RRM_1"/>
    <property type="match status" value="2"/>
</dbReference>
<feature type="compositionally biased region" description="Basic and acidic residues" evidence="10">
    <location>
        <begin position="221"/>
        <end position="233"/>
    </location>
</feature>
<evidence type="ECO:0000256" key="6">
    <source>
        <dbReference type="ARBA" id="ARBA00022884"/>
    </source>
</evidence>
<dbReference type="eggNOG" id="KOG0106">
    <property type="taxonomic scope" value="Eukaryota"/>
</dbReference>
<evidence type="ECO:0000256" key="4">
    <source>
        <dbReference type="ARBA" id="ARBA00022664"/>
    </source>
</evidence>
<dbReference type="EMBL" id="AMQM01005795">
    <property type="status" value="NOT_ANNOTATED_CDS"/>
    <property type="molecule type" value="Genomic_DNA"/>
</dbReference>
<evidence type="ECO:0000256" key="10">
    <source>
        <dbReference type="SAM" id="MobiDB-lite"/>
    </source>
</evidence>
<dbReference type="CDD" id="cd12337">
    <property type="entry name" value="RRM1_SRSF4_like"/>
    <property type="match status" value="1"/>
</dbReference>
<comment type="similarity">
    <text evidence="2">Belongs to the splicing factor SR family.</text>
</comment>
<name>T1G5G0_HELRO</name>
<reference evidence="14" key="1">
    <citation type="submission" date="2012-12" db="EMBL/GenBank/DDBJ databases">
        <authorList>
            <person name="Hellsten U."/>
            <person name="Grimwood J."/>
            <person name="Chapman J.A."/>
            <person name="Shapiro H."/>
            <person name="Aerts A."/>
            <person name="Otillar R.P."/>
            <person name="Terry A.Y."/>
            <person name="Boore J.L."/>
            <person name="Simakov O."/>
            <person name="Marletaz F."/>
            <person name="Cho S.-J."/>
            <person name="Edsinger-Gonzales E."/>
            <person name="Havlak P."/>
            <person name="Kuo D.-H."/>
            <person name="Larsson T."/>
            <person name="Lv J."/>
            <person name="Arendt D."/>
            <person name="Savage R."/>
            <person name="Osoegawa K."/>
            <person name="de Jong P."/>
            <person name="Lindberg D.R."/>
            <person name="Seaver E.C."/>
            <person name="Weisblat D.A."/>
            <person name="Putnam N.H."/>
            <person name="Grigoriev I.V."/>
            <person name="Rokhsar D.S."/>
        </authorList>
    </citation>
    <scope>NUCLEOTIDE SEQUENCE</scope>
</reference>
<keyword evidence="4" id="KW-0507">mRNA processing</keyword>
<dbReference type="InterPro" id="IPR035979">
    <property type="entry name" value="RBD_domain_sf"/>
</dbReference>
<keyword evidence="6 9" id="KW-0694">RNA-binding</keyword>
<reference evidence="13" key="3">
    <citation type="submission" date="2015-06" db="UniProtKB">
        <authorList>
            <consortium name="EnsemblMetazoa"/>
        </authorList>
    </citation>
    <scope>IDENTIFICATION</scope>
</reference>
<feature type="compositionally biased region" description="Polar residues" evidence="10">
    <location>
        <begin position="234"/>
        <end position="243"/>
    </location>
</feature>
<accession>T1G5G0</accession>
<dbReference type="EnsemblMetazoa" id="HelroT84222">
    <property type="protein sequence ID" value="HelroP84222"/>
    <property type="gene ID" value="HelroG84222"/>
</dbReference>
<dbReference type="GO" id="GO:0000381">
    <property type="term" value="P:regulation of alternative mRNA splicing, via spliceosome"/>
    <property type="evidence" value="ECO:0000318"/>
    <property type="project" value="GO_Central"/>
</dbReference>
<evidence type="ECO:0000256" key="5">
    <source>
        <dbReference type="ARBA" id="ARBA00022737"/>
    </source>
</evidence>
<evidence type="ECO:0000256" key="7">
    <source>
        <dbReference type="ARBA" id="ARBA00023187"/>
    </source>
</evidence>
<dbReference type="PROSITE" id="PS50102">
    <property type="entry name" value="RRM"/>
    <property type="match status" value="2"/>
</dbReference>
<feature type="domain" description="RRM" evidence="11">
    <location>
        <begin position="108"/>
        <end position="181"/>
    </location>
</feature>
<dbReference type="OMA" id="PYRTHEK"/>
<feature type="compositionally biased region" description="Basic and acidic residues" evidence="10">
    <location>
        <begin position="188"/>
        <end position="197"/>
    </location>
</feature>
<dbReference type="GO" id="GO:0008380">
    <property type="term" value="P:RNA splicing"/>
    <property type="evidence" value="ECO:0007669"/>
    <property type="project" value="UniProtKB-KW"/>
</dbReference>
<dbReference type="HOGENOM" id="CLU_012062_34_2_1"/>
<keyword evidence="8" id="KW-0539">Nucleus</keyword>
<dbReference type="GO" id="GO:0003729">
    <property type="term" value="F:mRNA binding"/>
    <property type="evidence" value="ECO:0000318"/>
    <property type="project" value="GO_Central"/>
</dbReference>
<dbReference type="FunFam" id="3.30.70.330:FF:000420">
    <property type="entry name" value="serine-arginine protein 55 isoform X1"/>
    <property type="match status" value="1"/>
</dbReference>
<evidence type="ECO:0000313" key="14">
    <source>
        <dbReference type="Proteomes" id="UP000015101"/>
    </source>
</evidence>
<evidence type="ECO:0000256" key="3">
    <source>
        <dbReference type="ARBA" id="ARBA00022553"/>
    </source>
</evidence>
<dbReference type="OrthoDB" id="1099063at2759"/>
<dbReference type="KEGG" id="hro:HELRODRAFT_84222"/>
<dbReference type="SUPFAM" id="SSF54928">
    <property type="entry name" value="RNA-binding domain, RBD"/>
    <property type="match status" value="1"/>
</dbReference>
<keyword evidence="7" id="KW-0508">mRNA splicing</keyword>
<dbReference type="InParanoid" id="T1G5G0"/>
<dbReference type="RefSeq" id="XP_009022260.1">
    <property type="nucleotide sequence ID" value="XM_009024012.1"/>
</dbReference>
<evidence type="ECO:0000313" key="13">
    <source>
        <dbReference type="EnsemblMetazoa" id="HelroP84222"/>
    </source>
</evidence>
<evidence type="ECO:0000259" key="11">
    <source>
        <dbReference type="PROSITE" id="PS50102"/>
    </source>
</evidence>
<dbReference type="STRING" id="6412.T1G5G0"/>
<dbReference type="Proteomes" id="UP000015101">
    <property type="component" value="Unassembled WGS sequence"/>
</dbReference>
<dbReference type="InterPro" id="IPR050374">
    <property type="entry name" value="RRT5_SRSF_SR"/>
</dbReference>
<dbReference type="InterPro" id="IPR012677">
    <property type="entry name" value="Nucleotide-bd_a/b_plait_sf"/>
</dbReference>
<dbReference type="Gene3D" id="3.30.70.330">
    <property type="match status" value="2"/>
</dbReference>
<dbReference type="PANTHER" id="PTHR23003">
    <property type="entry name" value="RNA RECOGNITION MOTIF RRM DOMAIN CONTAINING PROTEIN"/>
    <property type="match status" value="1"/>
</dbReference>
<dbReference type="SMART" id="SM00360">
    <property type="entry name" value="RRM"/>
    <property type="match status" value="2"/>
</dbReference>